<protein>
    <submittedName>
        <fullName evidence="1">DUF6323 family protein</fullName>
    </submittedName>
</protein>
<dbReference type="Proteomes" id="UP001596250">
    <property type="component" value="Unassembled WGS sequence"/>
</dbReference>
<evidence type="ECO:0000313" key="2">
    <source>
        <dbReference type="Proteomes" id="UP001596250"/>
    </source>
</evidence>
<sequence>MYISRIFRSLNVSMQEQFMHEVLALNEKTKHYGLTLTPQDVERMLAARSQVLHSYGRVELGTQATKELIERFSSSAFIEQENYADTLNELQEIFYYLKNETEDQISDVELLNRMKDMFEEHCEGSLELLKSKLEAYAEDYRRELQRNESMLEGEDDHWNLRI</sequence>
<name>A0ABW1IJZ7_9BACL</name>
<gene>
    <name evidence="1" type="ORF">ACFPXP_02950</name>
</gene>
<dbReference type="EMBL" id="JBHSQV010000025">
    <property type="protein sequence ID" value="MFC5985397.1"/>
    <property type="molecule type" value="Genomic_DNA"/>
</dbReference>
<dbReference type="RefSeq" id="WP_379892192.1">
    <property type="nucleotide sequence ID" value="NZ_CBCSCT010000028.1"/>
</dbReference>
<dbReference type="Pfam" id="PF19848">
    <property type="entry name" value="DUF6323"/>
    <property type="match status" value="1"/>
</dbReference>
<comment type="caution">
    <text evidence="1">The sequence shown here is derived from an EMBL/GenBank/DDBJ whole genome shotgun (WGS) entry which is preliminary data.</text>
</comment>
<organism evidence="1 2">
    <name type="scientific">Marinicrinis lubricantis</name>
    <dbReference type="NCBI Taxonomy" id="2086470"/>
    <lineage>
        <taxon>Bacteria</taxon>
        <taxon>Bacillati</taxon>
        <taxon>Bacillota</taxon>
        <taxon>Bacilli</taxon>
        <taxon>Bacillales</taxon>
        <taxon>Paenibacillaceae</taxon>
    </lineage>
</organism>
<proteinExistence type="predicted"/>
<dbReference type="InterPro" id="IPR046286">
    <property type="entry name" value="DUF6323"/>
</dbReference>
<evidence type="ECO:0000313" key="1">
    <source>
        <dbReference type="EMBL" id="MFC5985397.1"/>
    </source>
</evidence>
<reference evidence="2" key="1">
    <citation type="journal article" date="2019" name="Int. J. Syst. Evol. Microbiol.">
        <title>The Global Catalogue of Microorganisms (GCM) 10K type strain sequencing project: providing services to taxonomists for standard genome sequencing and annotation.</title>
        <authorList>
            <consortium name="The Broad Institute Genomics Platform"/>
            <consortium name="The Broad Institute Genome Sequencing Center for Infectious Disease"/>
            <person name="Wu L."/>
            <person name="Ma J."/>
        </authorList>
    </citation>
    <scope>NUCLEOTIDE SEQUENCE [LARGE SCALE GENOMIC DNA]</scope>
    <source>
        <strain evidence="2">CCM 8749</strain>
    </source>
</reference>
<accession>A0ABW1IJZ7</accession>
<keyword evidence="2" id="KW-1185">Reference proteome</keyword>